<keyword evidence="3" id="KW-1185">Reference proteome</keyword>
<name>A0A0G3BG93_9BURK</name>
<dbReference type="EMBL" id="CP011371">
    <property type="protein sequence ID" value="AKJ26988.1"/>
    <property type="molecule type" value="Genomic_DNA"/>
</dbReference>
<gene>
    <name evidence="2" type="ORF">AAW51_0297</name>
</gene>
<evidence type="ECO:0000313" key="2">
    <source>
        <dbReference type="EMBL" id="AKJ26988.1"/>
    </source>
</evidence>
<dbReference type="AlphaFoldDB" id="A0A0G3BG93"/>
<reference evidence="2 3" key="1">
    <citation type="submission" date="2015-05" db="EMBL/GenBank/DDBJ databases">
        <authorList>
            <person name="Tang B."/>
            <person name="Yu Y."/>
        </authorList>
    </citation>
    <scope>NUCLEOTIDE SEQUENCE [LARGE SCALE GENOMIC DNA]</scope>
    <source>
        <strain evidence="2 3">DSM 7029</strain>
    </source>
</reference>
<evidence type="ECO:0000313" key="3">
    <source>
        <dbReference type="Proteomes" id="UP000035352"/>
    </source>
</evidence>
<dbReference type="KEGG" id="pbh:AAW51_0297"/>
<protein>
    <recommendedName>
        <fullName evidence="4">Signal peptide prediction</fullName>
    </recommendedName>
</protein>
<accession>A0A0G3BG93</accession>
<feature type="region of interest" description="Disordered" evidence="1">
    <location>
        <begin position="145"/>
        <end position="166"/>
    </location>
</feature>
<dbReference type="STRING" id="413882.AAW51_0297"/>
<proteinExistence type="predicted"/>
<dbReference type="Proteomes" id="UP000035352">
    <property type="component" value="Chromosome"/>
</dbReference>
<evidence type="ECO:0008006" key="4">
    <source>
        <dbReference type="Google" id="ProtNLM"/>
    </source>
</evidence>
<dbReference type="PATRIC" id="fig|413882.6.peg.307"/>
<sequence>MLLTCWRYVWAAPASAVGLLLALPCWACGGGAALVDGVLEVGGGRLSRWQRWLPQPLRFSAITFGHVILGVDRLALSACRRHEHVHVRQYEQLGLLFFPLYLGSSLWQLVRGGHPYFDNRFEREAYGTLTTPRSAAAYGVGAGHGAAGAVRSRSPGDAPDADRGAA</sequence>
<organism evidence="2 3">
    <name type="scientific">Caldimonas brevitalea</name>
    <dbReference type="NCBI Taxonomy" id="413882"/>
    <lineage>
        <taxon>Bacteria</taxon>
        <taxon>Pseudomonadati</taxon>
        <taxon>Pseudomonadota</taxon>
        <taxon>Betaproteobacteria</taxon>
        <taxon>Burkholderiales</taxon>
        <taxon>Sphaerotilaceae</taxon>
        <taxon>Caldimonas</taxon>
    </lineage>
</organism>
<evidence type="ECO:0000256" key="1">
    <source>
        <dbReference type="SAM" id="MobiDB-lite"/>
    </source>
</evidence>